<sequence>MEVTALPSDRMRAARLAQIALEAYFQGRTDRRRGGGTAGELEWSESDIVDLVTDLFILARAKDVDLSGMLAKIEAHIQIETGRQV</sequence>
<protein>
    <submittedName>
        <fullName evidence="1">Uncharacterized protein</fullName>
    </submittedName>
</protein>
<organism evidence="1 2">
    <name type="scientific">Methylobacterium gnaphalii</name>
    <dbReference type="NCBI Taxonomy" id="1010610"/>
    <lineage>
        <taxon>Bacteria</taxon>
        <taxon>Pseudomonadati</taxon>
        <taxon>Pseudomonadota</taxon>
        <taxon>Alphaproteobacteria</taxon>
        <taxon>Hyphomicrobiales</taxon>
        <taxon>Methylobacteriaceae</taxon>
        <taxon>Methylobacterium</taxon>
    </lineage>
</organism>
<dbReference type="RefSeq" id="WP_147049082.1">
    <property type="nucleotide sequence ID" value="NZ_BJZV01000066.1"/>
</dbReference>
<keyword evidence="2" id="KW-1185">Reference proteome</keyword>
<proteinExistence type="predicted"/>
<dbReference type="AlphaFoldDB" id="A0A512JS14"/>
<dbReference type="Proteomes" id="UP000321750">
    <property type="component" value="Unassembled WGS sequence"/>
</dbReference>
<reference evidence="1 2" key="1">
    <citation type="submission" date="2019-07" db="EMBL/GenBank/DDBJ databases">
        <title>Whole genome shotgun sequence of Methylobacterium gnaphalii NBRC 107716.</title>
        <authorList>
            <person name="Hosoyama A."/>
            <person name="Uohara A."/>
            <person name="Ohji S."/>
            <person name="Ichikawa N."/>
        </authorList>
    </citation>
    <scope>NUCLEOTIDE SEQUENCE [LARGE SCALE GENOMIC DNA]</scope>
    <source>
        <strain evidence="1 2">NBRC 107716</strain>
    </source>
</reference>
<evidence type="ECO:0000313" key="1">
    <source>
        <dbReference type="EMBL" id="GEP12754.1"/>
    </source>
</evidence>
<dbReference type="EMBL" id="BJZV01000066">
    <property type="protein sequence ID" value="GEP12754.1"/>
    <property type="molecule type" value="Genomic_DNA"/>
</dbReference>
<comment type="caution">
    <text evidence="1">The sequence shown here is derived from an EMBL/GenBank/DDBJ whole genome shotgun (WGS) entry which is preliminary data.</text>
</comment>
<gene>
    <name evidence="1" type="ORF">MGN01_45990</name>
</gene>
<accession>A0A512JS14</accession>
<evidence type="ECO:0000313" key="2">
    <source>
        <dbReference type="Proteomes" id="UP000321750"/>
    </source>
</evidence>
<name>A0A512JS14_9HYPH</name>